<reference evidence="1 2" key="1">
    <citation type="submission" date="2015-01" db="EMBL/GenBank/DDBJ databases">
        <title>Evolution of Trichinella species and genotypes.</title>
        <authorList>
            <person name="Korhonen P.K."/>
            <person name="Edoardo P."/>
            <person name="Giuseppe L.R."/>
            <person name="Gasser R.B."/>
        </authorList>
    </citation>
    <scope>NUCLEOTIDE SEQUENCE [LARGE SCALE GENOMIC DNA]</scope>
    <source>
        <strain evidence="1">ISS141</strain>
    </source>
</reference>
<evidence type="ECO:0000313" key="2">
    <source>
        <dbReference type="Proteomes" id="UP000054815"/>
    </source>
</evidence>
<gene>
    <name evidence="1" type="ORF">T4E_10192</name>
</gene>
<name>A0A0V0YAT5_TRIPS</name>
<protein>
    <submittedName>
        <fullName evidence="1">Uncharacterized protein</fullName>
    </submittedName>
</protein>
<comment type="caution">
    <text evidence="1">The sequence shown here is derived from an EMBL/GenBank/DDBJ whole genome shotgun (WGS) entry which is preliminary data.</text>
</comment>
<dbReference type="Proteomes" id="UP000054815">
    <property type="component" value="Unassembled WGS sequence"/>
</dbReference>
<accession>A0A0V0YAT5</accession>
<organism evidence="1 2">
    <name type="scientific">Trichinella pseudospiralis</name>
    <name type="common">Parasitic roundworm</name>
    <dbReference type="NCBI Taxonomy" id="6337"/>
    <lineage>
        <taxon>Eukaryota</taxon>
        <taxon>Metazoa</taxon>
        <taxon>Ecdysozoa</taxon>
        <taxon>Nematoda</taxon>
        <taxon>Enoplea</taxon>
        <taxon>Dorylaimia</taxon>
        <taxon>Trichinellida</taxon>
        <taxon>Trichinellidae</taxon>
        <taxon>Trichinella</taxon>
    </lineage>
</organism>
<evidence type="ECO:0000313" key="1">
    <source>
        <dbReference type="EMBL" id="KRX97290.1"/>
    </source>
</evidence>
<dbReference type="AlphaFoldDB" id="A0A0V0YAT5"/>
<dbReference type="STRING" id="6337.A0A0V0YAT5"/>
<sequence length="96" mass="10940">MHKIDIAIRVSPTTYREMCGVFVMHIRRLVVSIQAQLLILSNQISLLMYLTVTTRPDIAFATVNYGLLFTKDDHTLSGFADVDWGANHDDFKFYTG</sequence>
<proteinExistence type="predicted"/>
<dbReference type="EMBL" id="JYDU01000033">
    <property type="protein sequence ID" value="KRX97290.1"/>
    <property type="molecule type" value="Genomic_DNA"/>
</dbReference>